<organism evidence="2 3">
    <name type="scientific">Sulfurovum zhangzhouensis</name>
    <dbReference type="NCBI Taxonomy" id="3019067"/>
    <lineage>
        <taxon>Bacteria</taxon>
        <taxon>Pseudomonadati</taxon>
        <taxon>Campylobacterota</taxon>
        <taxon>Epsilonproteobacteria</taxon>
        <taxon>Campylobacterales</taxon>
        <taxon>Sulfurovaceae</taxon>
        <taxon>Sulfurovum</taxon>
    </lineage>
</organism>
<gene>
    <name evidence="2" type="ORF">PGH07_00480</name>
</gene>
<evidence type="ECO:0000313" key="2">
    <source>
        <dbReference type="EMBL" id="MDM5270648.1"/>
    </source>
</evidence>
<comment type="caution">
    <text evidence="2">The sequence shown here is derived from an EMBL/GenBank/DDBJ whole genome shotgun (WGS) entry which is preliminary data.</text>
</comment>
<feature type="signal peptide" evidence="1">
    <location>
        <begin position="1"/>
        <end position="17"/>
    </location>
</feature>
<dbReference type="EMBL" id="JAQIBD010000001">
    <property type="protein sequence ID" value="MDM5270648.1"/>
    <property type="molecule type" value="Genomic_DNA"/>
</dbReference>
<sequence>MVRIIFILFMLSSVTWAEQNATVEEETWTDTYHRFLTKKLHIFSHHLDEKLSTYDYLIETNATTLYKKDDTTEDETEPAINDWFSSFFKDEIFDEAYTKTYALWRNTLKYDYKAKKFTPSTSFKVSLALPKTKNRLNLYIESDNEETIGMNDYRDGTEGSIGLRYTLPAKNYIHSFVSVGIHGFDNPYLLTHVWVPYNVGKWRNRVSQSFKYSNKYHFEEETNLYFDRFTDDNAMFRIHLGRNTKQEVEGMGYYSTISYNKTTKFNKGYQIGVSTEGQTKPENEITKYSLYGIYKQNIYRKWLYYEVEPRVEWEKLYDFEANYLILVSLEIFFGQ</sequence>
<accession>A0ABT7QUX6</accession>
<reference evidence="2" key="1">
    <citation type="submission" date="2023-01" db="EMBL/GenBank/DDBJ databases">
        <title>Sulfurovum sp. zt1-1 genome assembly.</title>
        <authorList>
            <person name="Wang J."/>
        </authorList>
    </citation>
    <scope>NUCLEOTIDE SEQUENCE</scope>
    <source>
        <strain evidence="2">Zt1-1</strain>
    </source>
</reference>
<feature type="chain" id="PRO_5046627182" evidence="1">
    <location>
        <begin position="18"/>
        <end position="335"/>
    </location>
</feature>
<keyword evidence="3" id="KW-1185">Reference proteome</keyword>
<dbReference type="RefSeq" id="WP_289411925.1">
    <property type="nucleotide sequence ID" value="NZ_JAQIBD010000001.1"/>
</dbReference>
<dbReference type="Proteomes" id="UP001169069">
    <property type="component" value="Unassembled WGS sequence"/>
</dbReference>
<evidence type="ECO:0000256" key="1">
    <source>
        <dbReference type="SAM" id="SignalP"/>
    </source>
</evidence>
<proteinExistence type="predicted"/>
<evidence type="ECO:0000313" key="3">
    <source>
        <dbReference type="Proteomes" id="UP001169069"/>
    </source>
</evidence>
<protein>
    <submittedName>
        <fullName evidence="2">Uncharacterized protein</fullName>
    </submittedName>
</protein>
<name>A0ABT7QUX6_9BACT</name>
<keyword evidence="1" id="KW-0732">Signal</keyword>